<dbReference type="Proteomes" id="UP001050691">
    <property type="component" value="Unassembled WGS sequence"/>
</dbReference>
<dbReference type="EMBL" id="BPWL01000004">
    <property type="protein sequence ID" value="GJJ09455.1"/>
    <property type="molecule type" value="Genomic_DNA"/>
</dbReference>
<evidence type="ECO:0000256" key="1">
    <source>
        <dbReference type="SAM" id="MobiDB-lite"/>
    </source>
</evidence>
<sequence length="197" mass="22630">MDEYDALLEEPFGEDIDWAAIDSISTSTKSNGDCFICREPANAIFIPNFSIDRLAELYFKNKLDMNETEKEEYHQWQNRLEAGRKKFQAKRPKRFKSKKSTAQLRDRGREGHGERHNQVTINANPPPFLDPPGGPLTPQFTELPPHNSVAIIPSNPSLVNRPQRNQRQRQSAPVIVRPEVITEDIIRVIPYHHHTAV</sequence>
<comment type="caution">
    <text evidence="2">The sequence shown here is derived from an EMBL/GenBank/DDBJ whole genome shotgun (WGS) entry which is preliminary data.</text>
</comment>
<organism evidence="2 3">
    <name type="scientific">Clathrus columnatus</name>
    <dbReference type="NCBI Taxonomy" id="1419009"/>
    <lineage>
        <taxon>Eukaryota</taxon>
        <taxon>Fungi</taxon>
        <taxon>Dikarya</taxon>
        <taxon>Basidiomycota</taxon>
        <taxon>Agaricomycotina</taxon>
        <taxon>Agaricomycetes</taxon>
        <taxon>Phallomycetidae</taxon>
        <taxon>Phallales</taxon>
        <taxon>Clathraceae</taxon>
        <taxon>Clathrus</taxon>
    </lineage>
</organism>
<keyword evidence="3" id="KW-1185">Reference proteome</keyword>
<proteinExistence type="predicted"/>
<reference evidence="2" key="1">
    <citation type="submission" date="2021-10" db="EMBL/GenBank/DDBJ databases">
        <title>De novo Genome Assembly of Clathrus columnatus (Basidiomycota, Fungi) Using Illumina and Nanopore Sequence Data.</title>
        <authorList>
            <person name="Ogiso-Tanaka E."/>
            <person name="Itagaki H."/>
            <person name="Hosoya T."/>
            <person name="Hosaka K."/>
        </authorList>
    </citation>
    <scope>NUCLEOTIDE SEQUENCE</scope>
    <source>
        <strain evidence="2">MO-923</strain>
    </source>
</reference>
<gene>
    <name evidence="2" type="ORF">Clacol_003678</name>
</gene>
<accession>A0AAV5A927</accession>
<evidence type="ECO:0000313" key="3">
    <source>
        <dbReference type="Proteomes" id="UP001050691"/>
    </source>
</evidence>
<feature type="compositionally biased region" description="Basic and acidic residues" evidence="1">
    <location>
        <begin position="104"/>
        <end position="117"/>
    </location>
</feature>
<feature type="compositionally biased region" description="Basic residues" evidence="1">
    <location>
        <begin position="85"/>
        <end position="99"/>
    </location>
</feature>
<dbReference type="AlphaFoldDB" id="A0AAV5A927"/>
<feature type="region of interest" description="Disordered" evidence="1">
    <location>
        <begin position="83"/>
        <end position="136"/>
    </location>
</feature>
<evidence type="ECO:0000313" key="2">
    <source>
        <dbReference type="EMBL" id="GJJ09455.1"/>
    </source>
</evidence>
<protein>
    <submittedName>
        <fullName evidence="2">Uncharacterized protein</fullName>
    </submittedName>
</protein>
<feature type="compositionally biased region" description="Pro residues" evidence="1">
    <location>
        <begin position="124"/>
        <end position="135"/>
    </location>
</feature>
<name>A0AAV5A927_9AGAM</name>